<feature type="binding site" evidence="13">
    <location>
        <position position="335"/>
    </location>
    <ligand>
        <name>Zn(2+)</name>
        <dbReference type="ChEBI" id="CHEBI:29105"/>
        <note>catalytic</note>
    </ligand>
</feature>
<evidence type="ECO:0000256" key="8">
    <source>
        <dbReference type="ARBA" id="ARBA00022840"/>
    </source>
</evidence>
<keyword evidence="6 13" id="KW-0547">Nucleotide-binding</keyword>
<evidence type="ECO:0000259" key="15">
    <source>
        <dbReference type="PROSITE" id="PS51880"/>
    </source>
</evidence>
<keyword evidence="4 13" id="KW-0436">Ligase</keyword>
<evidence type="ECO:0000256" key="6">
    <source>
        <dbReference type="ARBA" id="ARBA00022741"/>
    </source>
</evidence>
<reference evidence="16 17" key="1">
    <citation type="submission" date="2020-08" db="EMBL/GenBank/DDBJ databases">
        <title>Genomic Encyclopedia of Type Strains, Phase IV (KMG-IV): sequencing the most valuable type-strain genomes for metagenomic binning, comparative biology and taxonomic classification.</title>
        <authorList>
            <person name="Goeker M."/>
        </authorList>
    </citation>
    <scope>NUCLEOTIDE SEQUENCE [LARGE SCALE GENOMIC DNA]</scope>
    <source>
        <strain evidence="16 17">DSM 4737</strain>
    </source>
</reference>
<dbReference type="SMART" id="SM00863">
    <property type="entry name" value="tRNA_SAD"/>
    <property type="match status" value="1"/>
</dbReference>
<dbReference type="InterPro" id="IPR004095">
    <property type="entry name" value="TGS"/>
</dbReference>
<evidence type="ECO:0000256" key="5">
    <source>
        <dbReference type="ARBA" id="ARBA00022723"/>
    </source>
</evidence>
<dbReference type="RefSeq" id="WP_183214220.1">
    <property type="nucleotide sequence ID" value="NZ_JACHOR010000005.1"/>
</dbReference>
<comment type="subcellular location">
    <subcellularLocation>
        <location evidence="13">Cytoplasm</location>
    </subcellularLocation>
</comment>
<dbReference type="InterPro" id="IPR012675">
    <property type="entry name" value="Beta-grasp_dom_sf"/>
</dbReference>
<dbReference type="SUPFAM" id="SSF81271">
    <property type="entry name" value="TGS-like"/>
    <property type="match status" value="1"/>
</dbReference>
<accession>A0A7W9FFA5</accession>
<dbReference type="HAMAP" id="MF_00184">
    <property type="entry name" value="Thr_tRNA_synth"/>
    <property type="match status" value="1"/>
</dbReference>
<dbReference type="InterPro" id="IPR002314">
    <property type="entry name" value="aa-tRNA-synt_IIb"/>
</dbReference>
<feature type="binding site" evidence="13">
    <location>
        <position position="386"/>
    </location>
    <ligand>
        <name>Zn(2+)</name>
        <dbReference type="ChEBI" id="CHEBI:29105"/>
        <note>catalytic</note>
    </ligand>
</feature>
<dbReference type="Gene3D" id="3.10.20.30">
    <property type="match status" value="1"/>
</dbReference>
<dbReference type="InterPro" id="IPR004154">
    <property type="entry name" value="Anticodon-bd"/>
</dbReference>
<keyword evidence="5 13" id="KW-0479">Metal-binding</keyword>
<dbReference type="Gene3D" id="3.30.980.10">
    <property type="entry name" value="Threonyl-trna Synthetase, Chain A, domain 2"/>
    <property type="match status" value="1"/>
</dbReference>
<evidence type="ECO:0000256" key="12">
    <source>
        <dbReference type="ARBA" id="ARBA00049515"/>
    </source>
</evidence>
<keyword evidence="11 13" id="KW-0030">Aminoacyl-tRNA synthetase</keyword>
<dbReference type="GO" id="GO:0004829">
    <property type="term" value="F:threonine-tRNA ligase activity"/>
    <property type="evidence" value="ECO:0007669"/>
    <property type="project" value="UniProtKB-UniRule"/>
</dbReference>
<dbReference type="InterPro" id="IPR047246">
    <property type="entry name" value="ThrRS_anticodon"/>
</dbReference>
<dbReference type="InterPro" id="IPR018163">
    <property type="entry name" value="Thr/Ala-tRNA-synth_IIc_edit"/>
</dbReference>
<dbReference type="Pfam" id="PF02824">
    <property type="entry name" value="TGS"/>
    <property type="match status" value="1"/>
</dbReference>
<protein>
    <recommendedName>
        <fullName evidence="13">Threonine--tRNA ligase</fullName>
        <ecNumber evidence="13">6.1.1.3</ecNumber>
    </recommendedName>
    <alternativeName>
        <fullName evidence="13">Threonyl-tRNA synthetase</fullName>
        <shortName evidence="13">ThrRS</shortName>
    </alternativeName>
</protein>
<dbReference type="NCBIfam" id="TIGR00418">
    <property type="entry name" value="thrS"/>
    <property type="match status" value="1"/>
</dbReference>
<evidence type="ECO:0000256" key="1">
    <source>
        <dbReference type="ARBA" id="ARBA00008226"/>
    </source>
</evidence>
<evidence type="ECO:0000256" key="7">
    <source>
        <dbReference type="ARBA" id="ARBA00022833"/>
    </source>
</evidence>
<dbReference type="InterPro" id="IPR036621">
    <property type="entry name" value="Anticodon-bd_dom_sf"/>
</dbReference>
<keyword evidence="3 13" id="KW-0820">tRNA-binding</keyword>
<dbReference type="FunFam" id="3.40.50.800:FF:000001">
    <property type="entry name" value="Threonine--tRNA ligase"/>
    <property type="match status" value="1"/>
</dbReference>
<dbReference type="PRINTS" id="PR01047">
    <property type="entry name" value="TRNASYNTHTHR"/>
</dbReference>
<dbReference type="Gene3D" id="3.40.50.800">
    <property type="entry name" value="Anticodon-binding domain"/>
    <property type="match status" value="1"/>
</dbReference>
<organism evidence="16 17">
    <name type="scientific">Brevundimonas variabilis</name>
    <dbReference type="NCBI Taxonomy" id="74312"/>
    <lineage>
        <taxon>Bacteria</taxon>
        <taxon>Pseudomonadati</taxon>
        <taxon>Pseudomonadota</taxon>
        <taxon>Alphaproteobacteria</taxon>
        <taxon>Caulobacterales</taxon>
        <taxon>Caulobacteraceae</taxon>
        <taxon>Brevundimonas</taxon>
    </lineage>
</organism>
<comment type="caution">
    <text evidence="13">Lacks conserved residue(s) required for the propagation of feature annotation.</text>
</comment>
<comment type="cofactor">
    <cofactor evidence="13">
        <name>Zn(2+)</name>
        <dbReference type="ChEBI" id="CHEBI:29105"/>
    </cofactor>
    <text evidence="13">Binds 1 zinc ion per subunit.</text>
</comment>
<comment type="subunit">
    <text evidence="13">Homodimer.</text>
</comment>
<evidence type="ECO:0000256" key="4">
    <source>
        <dbReference type="ARBA" id="ARBA00022598"/>
    </source>
</evidence>
<dbReference type="CDD" id="cd00771">
    <property type="entry name" value="ThrRS_core"/>
    <property type="match status" value="1"/>
</dbReference>
<evidence type="ECO:0000256" key="13">
    <source>
        <dbReference type="HAMAP-Rule" id="MF_00184"/>
    </source>
</evidence>
<dbReference type="PANTHER" id="PTHR11451">
    <property type="entry name" value="THREONINE-TRNA LIGASE"/>
    <property type="match status" value="1"/>
</dbReference>
<keyword evidence="9 13" id="KW-0694">RNA-binding</keyword>
<dbReference type="InterPro" id="IPR012676">
    <property type="entry name" value="TGS-like"/>
</dbReference>
<dbReference type="InterPro" id="IPR006195">
    <property type="entry name" value="aa-tRNA-synth_II"/>
</dbReference>
<dbReference type="SUPFAM" id="SSF55681">
    <property type="entry name" value="Class II aaRS and biotin synthetases"/>
    <property type="match status" value="1"/>
</dbReference>
<dbReference type="InterPro" id="IPR012947">
    <property type="entry name" value="tRNA_SAD"/>
</dbReference>
<dbReference type="Pfam" id="PF00587">
    <property type="entry name" value="tRNA-synt_2b"/>
    <property type="match status" value="1"/>
</dbReference>
<evidence type="ECO:0000313" key="16">
    <source>
        <dbReference type="EMBL" id="MBB5747222.1"/>
    </source>
</evidence>
<evidence type="ECO:0000256" key="9">
    <source>
        <dbReference type="ARBA" id="ARBA00022884"/>
    </source>
</evidence>
<comment type="catalytic activity">
    <reaction evidence="12 13">
        <text>tRNA(Thr) + L-threonine + ATP = L-threonyl-tRNA(Thr) + AMP + diphosphate + H(+)</text>
        <dbReference type="Rhea" id="RHEA:24624"/>
        <dbReference type="Rhea" id="RHEA-COMP:9670"/>
        <dbReference type="Rhea" id="RHEA-COMP:9704"/>
        <dbReference type="ChEBI" id="CHEBI:15378"/>
        <dbReference type="ChEBI" id="CHEBI:30616"/>
        <dbReference type="ChEBI" id="CHEBI:33019"/>
        <dbReference type="ChEBI" id="CHEBI:57926"/>
        <dbReference type="ChEBI" id="CHEBI:78442"/>
        <dbReference type="ChEBI" id="CHEBI:78534"/>
        <dbReference type="ChEBI" id="CHEBI:456215"/>
        <dbReference type="EC" id="6.1.1.3"/>
    </reaction>
</comment>
<dbReference type="InterPro" id="IPR045864">
    <property type="entry name" value="aa-tRNA-synth_II/BPL/LPL"/>
</dbReference>
<evidence type="ECO:0000313" key="17">
    <source>
        <dbReference type="Proteomes" id="UP000545037"/>
    </source>
</evidence>
<name>A0A7W9FFA5_9CAUL</name>
<dbReference type="Pfam" id="PF03129">
    <property type="entry name" value="HGTP_anticodon"/>
    <property type="match status" value="1"/>
</dbReference>
<dbReference type="SUPFAM" id="SSF52954">
    <property type="entry name" value="Class II aaRS ABD-related"/>
    <property type="match status" value="1"/>
</dbReference>
<evidence type="ECO:0000256" key="10">
    <source>
        <dbReference type="ARBA" id="ARBA00022917"/>
    </source>
</evidence>
<keyword evidence="7 13" id="KW-0862">Zinc</keyword>
<gene>
    <name evidence="13" type="primary">thrS</name>
    <name evidence="16" type="ORF">GGR13_002843</name>
</gene>
<dbReference type="SUPFAM" id="SSF55186">
    <property type="entry name" value="ThrRS/AlaRS common domain"/>
    <property type="match status" value="1"/>
</dbReference>
<dbReference type="FunFam" id="3.30.54.20:FF:000002">
    <property type="entry name" value="Threonine--tRNA ligase"/>
    <property type="match status" value="1"/>
</dbReference>
<proteinExistence type="inferred from homology"/>
<dbReference type="GO" id="GO:0005737">
    <property type="term" value="C:cytoplasm"/>
    <property type="evidence" value="ECO:0007669"/>
    <property type="project" value="UniProtKB-SubCell"/>
</dbReference>
<comment type="caution">
    <text evidence="16">The sequence shown here is derived from an EMBL/GenBank/DDBJ whole genome shotgun (WGS) entry which is preliminary data.</text>
</comment>
<evidence type="ECO:0000256" key="11">
    <source>
        <dbReference type="ARBA" id="ARBA00023146"/>
    </source>
</evidence>
<evidence type="ECO:0000256" key="2">
    <source>
        <dbReference type="ARBA" id="ARBA00022490"/>
    </source>
</evidence>
<dbReference type="FunFam" id="3.30.930.10:FF:000002">
    <property type="entry name" value="Threonine--tRNA ligase"/>
    <property type="match status" value="1"/>
</dbReference>
<feature type="binding site" evidence="13">
    <location>
        <position position="512"/>
    </location>
    <ligand>
        <name>Zn(2+)</name>
        <dbReference type="ChEBI" id="CHEBI:29105"/>
        <note>catalytic</note>
    </ligand>
</feature>
<keyword evidence="8 13" id="KW-0067">ATP-binding</keyword>
<dbReference type="Gene3D" id="3.30.930.10">
    <property type="entry name" value="Bira Bifunctional Protein, Domain 2"/>
    <property type="match status" value="1"/>
</dbReference>
<dbReference type="CDD" id="cd01667">
    <property type="entry name" value="TGS_ThrRS"/>
    <property type="match status" value="1"/>
</dbReference>
<dbReference type="PROSITE" id="PS50862">
    <property type="entry name" value="AA_TRNA_LIGASE_II"/>
    <property type="match status" value="1"/>
</dbReference>
<dbReference type="Gene3D" id="3.30.54.20">
    <property type="match status" value="1"/>
</dbReference>
<dbReference type="EMBL" id="JACHOR010000005">
    <property type="protein sequence ID" value="MBB5747222.1"/>
    <property type="molecule type" value="Genomic_DNA"/>
</dbReference>
<comment type="similarity">
    <text evidence="1 13">Belongs to the class-II aminoacyl-tRNA synthetase family.</text>
</comment>
<dbReference type="CDD" id="cd00860">
    <property type="entry name" value="ThrRS_anticodon"/>
    <property type="match status" value="1"/>
</dbReference>
<dbReference type="EC" id="6.1.1.3" evidence="13"/>
<evidence type="ECO:0000256" key="3">
    <source>
        <dbReference type="ARBA" id="ARBA00022555"/>
    </source>
</evidence>
<dbReference type="AlphaFoldDB" id="A0A7W9FFA5"/>
<dbReference type="FunFam" id="3.30.980.10:FF:000005">
    <property type="entry name" value="Threonyl-tRNA synthetase, mitochondrial"/>
    <property type="match status" value="1"/>
</dbReference>
<keyword evidence="2 13" id="KW-0963">Cytoplasm</keyword>
<dbReference type="GO" id="GO:0000049">
    <property type="term" value="F:tRNA binding"/>
    <property type="evidence" value="ECO:0007669"/>
    <property type="project" value="UniProtKB-KW"/>
</dbReference>
<dbReference type="GO" id="GO:0006435">
    <property type="term" value="P:threonyl-tRNA aminoacylation"/>
    <property type="evidence" value="ECO:0007669"/>
    <property type="project" value="UniProtKB-UniRule"/>
</dbReference>
<dbReference type="GO" id="GO:0046872">
    <property type="term" value="F:metal ion binding"/>
    <property type="evidence" value="ECO:0007669"/>
    <property type="project" value="UniProtKB-KW"/>
</dbReference>
<sequence length="641" mass="72508">MIQLTFPDGATREYAAGSTARDVAHAISPSLAKKAVLAELNGEQRDLNRVLETSGSFRLIMRDDPEALYTIRHDTAHVLAEAVQKLFPGTQVTIGPAIEDGFYYDFYRQTPFSTDDFAAIEKEMGRIVDRDAKFEREVWDRDEAILFFEARGESFKAELIRDLPEAETITLYKQGDWIDLCRGPHFPSTRHVGKAFKLTKLAGAYWRGDSNREQLQRIYGTAWATKEDLDAYMTRLEEAEKRDHRKLGRAMELFHMQEEGRGMVFWHPKGWVLWQVIEAYMRRRLDAAGYVEVKTPQVLDRKFWEASGHWEKYRPNMFVCETVEGETLSLKPMNCPGHVQIFGIGQRSYRELPLRMAEFGACHRYEPSGALHGLMRVRGFTQDDAHIFCREDQIVEETRAFIELTRLVHADLGMHTHEIALATRPEVRAGSDEFWDKAEAMLGEAARLAGVEPVIAEGDGAFYAPKLDFIVKDAIGRTWTCGTLQLDYVLPERLDATYVGEDGQKHRPVMLHRAILGSFERFIGIMIENFAGAFPLWLAPVQAVVATITSDADDYALEVAAKFKAAGLRVETDLRNEKVGYKVREHSVGKVPVIAVVGRSEAAEGQVAIRRLGSQAQTLVTVEEAIRILTEEATPPDLRVP</sequence>
<dbReference type="PANTHER" id="PTHR11451:SF44">
    <property type="entry name" value="THREONINE--TRNA LIGASE, CHLOROPLASTIC_MITOCHONDRIAL 2"/>
    <property type="match status" value="1"/>
</dbReference>
<dbReference type="InterPro" id="IPR033728">
    <property type="entry name" value="ThrRS_core"/>
</dbReference>
<dbReference type="PROSITE" id="PS51880">
    <property type="entry name" value="TGS"/>
    <property type="match status" value="1"/>
</dbReference>
<evidence type="ECO:0000259" key="14">
    <source>
        <dbReference type="PROSITE" id="PS50862"/>
    </source>
</evidence>
<keyword evidence="10 13" id="KW-0648">Protein biosynthesis</keyword>
<feature type="domain" description="Aminoacyl-transfer RNA synthetases class-II family profile" evidence="14">
    <location>
        <begin position="243"/>
        <end position="535"/>
    </location>
</feature>
<dbReference type="InterPro" id="IPR002320">
    <property type="entry name" value="Thr-tRNA-ligase_IIa"/>
</dbReference>
<keyword evidence="17" id="KW-1185">Reference proteome</keyword>
<dbReference type="Proteomes" id="UP000545037">
    <property type="component" value="Unassembled WGS sequence"/>
</dbReference>
<feature type="domain" description="TGS" evidence="15">
    <location>
        <begin position="1"/>
        <end position="61"/>
    </location>
</feature>
<dbReference type="GO" id="GO:0005524">
    <property type="term" value="F:ATP binding"/>
    <property type="evidence" value="ECO:0007669"/>
    <property type="project" value="UniProtKB-UniRule"/>
</dbReference>
<dbReference type="Pfam" id="PF07973">
    <property type="entry name" value="tRNA_SAD"/>
    <property type="match status" value="1"/>
</dbReference>